<name>A0A4Y6U8M1_9PROT</name>
<organism evidence="2 3">
    <name type="scientific">Formicincola oecophyllae</name>
    <dbReference type="NCBI Taxonomy" id="2558361"/>
    <lineage>
        <taxon>Bacteria</taxon>
        <taxon>Pseudomonadati</taxon>
        <taxon>Pseudomonadota</taxon>
        <taxon>Alphaproteobacteria</taxon>
        <taxon>Acetobacterales</taxon>
        <taxon>Acetobacteraceae</taxon>
        <taxon>Formicincola</taxon>
    </lineage>
</organism>
<sequence length="151" mass="16949">MLPDILAGLSNYSGLAEIMLGCLSGWLGSAAKNRLERRRQEIDAGQLENQQFRLALLRERDLTDRTLGLTDEVDALWRRLAAREAVVGEYHTLIVQARRRIHDLEGQQGQPLTVFEALPAFPPLREMPLGSTERAPKGVTRSNPIRTEKPP</sequence>
<dbReference type="Proteomes" id="UP000318709">
    <property type="component" value="Chromosome"/>
</dbReference>
<accession>A0A4Y6U8M1</accession>
<dbReference type="KEGG" id="swf:E3E12_05955"/>
<protein>
    <submittedName>
        <fullName evidence="2">Uncharacterized protein</fullName>
    </submittedName>
</protein>
<keyword evidence="3" id="KW-1185">Reference proteome</keyword>
<dbReference type="AlphaFoldDB" id="A0A4Y6U8M1"/>
<evidence type="ECO:0000313" key="2">
    <source>
        <dbReference type="EMBL" id="QDH13799.1"/>
    </source>
</evidence>
<dbReference type="EMBL" id="CP038231">
    <property type="protein sequence ID" value="QDH13799.1"/>
    <property type="molecule type" value="Genomic_DNA"/>
</dbReference>
<proteinExistence type="predicted"/>
<gene>
    <name evidence="2" type="ORF">E3E12_05955</name>
</gene>
<feature type="region of interest" description="Disordered" evidence="1">
    <location>
        <begin position="125"/>
        <end position="151"/>
    </location>
</feature>
<evidence type="ECO:0000313" key="3">
    <source>
        <dbReference type="Proteomes" id="UP000318709"/>
    </source>
</evidence>
<evidence type="ECO:0000256" key="1">
    <source>
        <dbReference type="SAM" id="MobiDB-lite"/>
    </source>
</evidence>
<dbReference type="OrthoDB" id="7226422at2"/>
<reference evidence="2 3" key="1">
    <citation type="submission" date="2019-03" db="EMBL/GenBank/DDBJ databases">
        <title>The complete genome sequence of Swingsia_sp. F3b2 LMG30590(T).</title>
        <authorList>
            <person name="Chua K.-O."/>
            <person name="Chan K.-G."/>
            <person name="See-Too W.-S."/>
        </authorList>
    </citation>
    <scope>NUCLEOTIDE SEQUENCE [LARGE SCALE GENOMIC DNA]</scope>
    <source>
        <strain evidence="2 3">F3b2</strain>
    </source>
</reference>
<dbReference type="RefSeq" id="WP_141443507.1">
    <property type="nucleotide sequence ID" value="NZ_CP038231.1"/>
</dbReference>